<dbReference type="InterPro" id="IPR004472">
    <property type="entry name" value="DTB_synth_BioD"/>
</dbReference>
<dbReference type="GO" id="GO:0009102">
    <property type="term" value="P:biotin biosynthetic process"/>
    <property type="evidence" value="ECO:0007669"/>
    <property type="project" value="UniProtKB-UniRule"/>
</dbReference>
<keyword evidence="1 8" id="KW-0963">Cytoplasm</keyword>
<evidence type="ECO:0000256" key="3">
    <source>
        <dbReference type="ARBA" id="ARBA00022723"/>
    </source>
</evidence>
<feature type="binding site" evidence="8">
    <location>
        <position position="216"/>
    </location>
    <ligand>
        <name>ATP</name>
        <dbReference type="ChEBI" id="CHEBI:30616"/>
    </ligand>
</feature>
<dbReference type="SUPFAM" id="SSF52540">
    <property type="entry name" value="P-loop containing nucleoside triphosphate hydrolases"/>
    <property type="match status" value="1"/>
</dbReference>
<sequence length="243" mass="25931">MNLSKGYFVTGTDTEIGKTLVSAALLWKLNSLGIDCAGFKPVVAGTYAAQNGSRLNEDIESLRIASTSKAQRPLSADDLCPYILDAPIAPHLGAASQNIALDAKTILSAFKQLQQDFSTVIVEGVGGFLVPINDVNNMGDVAQSFDLPVILVVGMRLGCINHALLSCEAIVQRKLKLAGWVANSLNTPMPMLQENINALKKCIPAPFLGLIPSLSQHLVKPQNAPYSIEALAFAAKHLNLELL</sequence>
<dbReference type="GO" id="GO:0005829">
    <property type="term" value="C:cytosol"/>
    <property type="evidence" value="ECO:0007669"/>
    <property type="project" value="TreeGrafter"/>
</dbReference>
<feature type="active site" evidence="8">
    <location>
        <position position="40"/>
    </location>
</feature>
<evidence type="ECO:0000256" key="6">
    <source>
        <dbReference type="ARBA" id="ARBA00022840"/>
    </source>
</evidence>
<feature type="binding site" evidence="8">
    <location>
        <position position="19"/>
    </location>
    <ligand>
        <name>Mg(2+)</name>
        <dbReference type="ChEBI" id="CHEBI:18420"/>
    </ligand>
</feature>
<comment type="function">
    <text evidence="8">Catalyzes a mechanistically unusual reaction, the ATP-dependent insertion of CO2 between the N7 and N8 nitrogen atoms of 7,8-diaminopelargonic acid (DAPA, also called 7,8-diammoniononanoate) to form a ureido ring.</text>
</comment>
<keyword evidence="6 8" id="KW-0067">ATP-binding</keyword>
<keyword evidence="7 8" id="KW-0460">Magnesium</keyword>
<evidence type="ECO:0000256" key="4">
    <source>
        <dbReference type="ARBA" id="ARBA00022741"/>
    </source>
</evidence>
<evidence type="ECO:0000256" key="7">
    <source>
        <dbReference type="ARBA" id="ARBA00022842"/>
    </source>
</evidence>
<dbReference type="RefSeq" id="WP_112294213.1">
    <property type="nucleotide sequence ID" value="NZ_CBCSBS010000002.1"/>
</dbReference>
<feature type="binding site" evidence="8">
    <location>
        <position position="123"/>
    </location>
    <ligand>
        <name>Mg(2+)</name>
        <dbReference type="ChEBI" id="CHEBI:18420"/>
    </ligand>
</feature>
<evidence type="ECO:0000256" key="8">
    <source>
        <dbReference type="HAMAP-Rule" id="MF_00336"/>
    </source>
</evidence>
<feature type="binding site" evidence="8">
    <location>
        <begin position="15"/>
        <end position="20"/>
    </location>
    <ligand>
        <name>ATP</name>
        <dbReference type="ChEBI" id="CHEBI:30616"/>
    </ligand>
</feature>
<dbReference type="CDD" id="cd03109">
    <property type="entry name" value="DTBS"/>
    <property type="match status" value="1"/>
</dbReference>
<dbReference type="HAMAP" id="MF_00336">
    <property type="entry name" value="BioD"/>
    <property type="match status" value="1"/>
</dbReference>
<comment type="caution">
    <text evidence="8">Lacks conserved residue(s) required for the propagation of feature annotation.</text>
</comment>
<dbReference type="GO" id="GO:0000287">
    <property type="term" value="F:magnesium ion binding"/>
    <property type="evidence" value="ECO:0007669"/>
    <property type="project" value="UniProtKB-UniRule"/>
</dbReference>
<keyword evidence="4 8" id="KW-0547">Nucleotide-binding</keyword>
<evidence type="ECO:0000256" key="2">
    <source>
        <dbReference type="ARBA" id="ARBA00022598"/>
    </source>
</evidence>
<comment type="subunit">
    <text evidence="8">Homodimer.</text>
</comment>
<dbReference type="Pfam" id="PF13500">
    <property type="entry name" value="AAA_26"/>
    <property type="match status" value="1"/>
</dbReference>
<feature type="binding site" evidence="8">
    <location>
        <begin position="212"/>
        <end position="214"/>
    </location>
    <ligand>
        <name>ATP</name>
        <dbReference type="ChEBI" id="CHEBI:30616"/>
    </ligand>
</feature>
<keyword evidence="2 8" id="KW-0436">Ligase</keyword>
<feature type="binding site" evidence="8">
    <location>
        <position position="58"/>
    </location>
    <ligand>
        <name>ATP</name>
        <dbReference type="ChEBI" id="CHEBI:30616"/>
    </ligand>
</feature>
<accession>A0A2Z4JRS0</accession>
<dbReference type="InterPro" id="IPR027417">
    <property type="entry name" value="P-loop_NTPase"/>
</dbReference>
<dbReference type="NCBIfam" id="TIGR00347">
    <property type="entry name" value="bioD"/>
    <property type="match status" value="1"/>
</dbReference>
<dbReference type="Gene3D" id="3.40.50.300">
    <property type="entry name" value="P-loop containing nucleotide triphosphate hydrolases"/>
    <property type="match status" value="1"/>
</dbReference>
<dbReference type="PANTHER" id="PTHR43210">
    <property type="entry name" value="DETHIOBIOTIN SYNTHETASE"/>
    <property type="match status" value="1"/>
</dbReference>
<protein>
    <recommendedName>
        <fullName evidence="8">ATP-dependent dethiobiotin synthetase BioD</fullName>
        <ecNumber evidence="8">6.3.3.3</ecNumber>
    </recommendedName>
    <alternativeName>
        <fullName evidence="8">DTB synthetase</fullName>
        <shortName evidence="8">DTBS</shortName>
    </alternativeName>
    <alternativeName>
        <fullName evidence="8">Dethiobiotin synthase</fullName>
    </alternativeName>
</protein>
<dbReference type="GO" id="GO:0004141">
    <property type="term" value="F:dethiobiotin synthase activity"/>
    <property type="evidence" value="ECO:0007669"/>
    <property type="project" value="UniProtKB-UniRule"/>
</dbReference>
<organism evidence="9 10">
    <name type="scientific">Polynucleobacter paneuropaeus</name>
    <dbReference type="NCBI Taxonomy" id="2527775"/>
    <lineage>
        <taxon>Bacteria</taxon>
        <taxon>Pseudomonadati</taxon>
        <taxon>Pseudomonadota</taxon>
        <taxon>Betaproteobacteria</taxon>
        <taxon>Burkholderiales</taxon>
        <taxon>Burkholderiaceae</taxon>
        <taxon>Polynucleobacter</taxon>
    </lineage>
</organism>
<dbReference type="FunFam" id="3.40.50.300:FF:000292">
    <property type="entry name" value="ATP-dependent dethiobiotin synthetase BioD"/>
    <property type="match status" value="1"/>
</dbReference>
<feature type="binding site" evidence="8">
    <location>
        <begin position="183"/>
        <end position="184"/>
    </location>
    <ligand>
        <name>ATP</name>
        <dbReference type="ChEBI" id="CHEBI:30616"/>
    </ligand>
</feature>
<evidence type="ECO:0000313" key="9">
    <source>
        <dbReference type="EMBL" id="AWW49042.1"/>
    </source>
</evidence>
<proteinExistence type="inferred from homology"/>
<dbReference type="PIRSF" id="PIRSF006755">
    <property type="entry name" value="DTB_synth"/>
    <property type="match status" value="1"/>
</dbReference>
<gene>
    <name evidence="8 9" type="primary">bioD</name>
    <name evidence="9" type="ORF">Pas1_00840</name>
</gene>
<dbReference type="UniPathway" id="UPA00078">
    <property type="reaction ID" value="UER00161"/>
</dbReference>
<dbReference type="AlphaFoldDB" id="A0A2Z4JRS0"/>
<name>A0A2Z4JRS0_9BURK</name>
<dbReference type="PANTHER" id="PTHR43210:SF5">
    <property type="entry name" value="DETHIOBIOTIN SYNTHETASE"/>
    <property type="match status" value="1"/>
</dbReference>
<dbReference type="EMBL" id="CP030085">
    <property type="protein sequence ID" value="AWW49042.1"/>
    <property type="molecule type" value="Genomic_DNA"/>
</dbReference>
<reference evidence="10" key="1">
    <citation type="submission" date="2018-06" db="EMBL/GenBank/DDBJ databases">
        <title>Description of a new Polynucleobacter species.</title>
        <authorList>
            <person name="Hahn M.W."/>
        </authorList>
    </citation>
    <scope>NUCLEOTIDE SEQUENCE [LARGE SCALE GENOMIC DNA]</scope>
    <source>
        <strain evidence="10">MG-25-Pas1-D2</strain>
    </source>
</reference>
<evidence type="ECO:0000313" key="10">
    <source>
        <dbReference type="Proteomes" id="UP000248592"/>
    </source>
</evidence>
<dbReference type="GO" id="GO:0042803">
    <property type="term" value="F:protein homodimerization activity"/>
    <property type="evidence" value="ECO:0007669"/>
    <property type="project" value="UniProtKB-ARBA"/>
</dbReference>
<dbReference type="GO" id="GO:0005524">
    <property type="term" value="F:ATP binding"/>
    <property type="evidence" value="ECO:0007669"/>
    <property type="project" value="UniProtKB-UniRule"/>
</dbReference>
<comment type="cofactor">
    <cofactor evidence="8">
        <name>Mg(2+)</name>
        <dbReference type="ChEBI" id="CHEBI:18420"/>
    </cofactor>
</comment>
<dbReference type="Proteomes" id="UP000248592">
    <property type="component" value="Chromosome"/>
</dbReference>
<comment type="pathway">
    <text evidence="8">Cofactor biosynthesis; biotin biosynthesis; biotin from 7,8-diaminononanoate: step 1/2.</text>
</comment>
<keyword evidence="3 8" id="KW-0479">Metal-binding</keyword>
<evidence type="ECO:0000256" key="1">
    <source>
        <dbReference type="ARBA" id="ARBA00022490"/>
    </source>
</evidence>
<feature type="binding site" evidence="8">
    <location>
        <position position="58"/>
    </location>
    <ligand>
        <name>Mg(2+)</name>
        <dbReference type="ChEBI" id="CHEBI:18420"/>
    </ligand>
</feature>
<feature type="binding site" evidence="8">
    <location>
        <begin position="123"/>
        <end position="126"/>
    </location>
    <ligand>
        <name>ATP</name>
        <dbReference type="ChEBI" id="CHEBI:30616"/>
    </ligand>
</feature>
<keyword evidence="5 8" id="KW-0093">Biotin biosynthesis</keyword>
<dbReference type="EC" id="6.3.3.3" evidence="8"/>
<comment type="subcellular location">
    <subcellularLocation>
        <location evidence="8">Cytoplasm</location>
    </subcellularLocation>
</comment>
<comment type="similarity">
    <text evidence="8">Belongs to the dethiobiotin synthetase family.</text>
</comment>
<evidence type="ECO:0000256" key="5">
    <source>
        <dbReference type="ARBA" id="ARBA00022756"/>
    </source>
</evidence>
<comment type="catalytic activity">
    <reaction evidence="8">
        <text>(7R,8S)-7,8-diammoniononanoate + CO2 + ATP = (4R,5S)-dethiobiotin + ADP + phosphate + 3 H(+)</text>
        <dbReference type="Rhea" id="RHEA:15805"/>
        <dbReference type="ChEBI" id="CHEBI:15378"/>
        <dbReference type="ChEBI" id="CHEBI:16526"/>
        <dbReference type="ChEBI" id="CHEBI:30616"/>
        <dbReference type="ChEBI" id="CHEBI:43474"/>
        <dbReference type="ChEBI" id="CHEBI:149469"/>
        <dbReference type="ChEBI" id="CHEBI:149473"/>
        <dbReference type="ChEBI" id="CHEBI:456216"/>
        <dbReference type="EC" id="6.3.3.3"/>
    </reaction>
</comment>